<evidence type="ECO:0000313" key="10">
    <source>
        <dbReference type="EMBL" id="MBA0126459.1"/>
    </source>
</evidence>
<feature type="transmembrane region" description="Helical" evidence="8">
    <location>
        <begin position="230"/>
        <end position="250"/>
    </location>
</feature>
<accession>A0A838AB43</accession>
<dbReference type="PRINTS" id="PR00702">
    <property type="entry name" value="ACRIFLAVINRP"/>
</dbReference>
<dbReference type="GO" id="GO:0022857">
    <property type="term" value="F:transmembrane transporter activity"/>
    <property type="evidence" value="ECO:0007669"/>
    <property type="project" value="InterPro"/>
</dbReference>
<evidence type="ECO:0000256" key="1">
    <source>
        <dbReference type="ARBA" id="ARBA00004651"/>
    </source>
</evidence>
<dbReference type="PANTHER" id="PTHR33406">
    <property type="entry name" value="MEMBRANE PROTEIN MJ1562-RELATED"/>
    <property type="match status" value="1"/>
</dbReference>
<sequence>MATLLYRLGRGSYRRRGIVLALWLVLLGVFGVGAATLSEPTSDEFALPGTEAQQGFDLLEERFPEMNADGAKANIVFAAPDGEGMDTPENRAAIDDTLAAVADDPDVAALQPPFEAGTVSEDGNIAYAQVQYTVQPFDLSEDTRELLDDLGGTTDDSGVRVEVGGSAMQPAPEPPKNEIVGLAVAAVVLTLALGSLVAAGLPLVTGLIGVGIGVAGVTAATAWFDLASETYMLALMLGLAVTIDYALFIITRFRHERSTGYEPEHAIARAVGTAGNAVVFAGAIVCITLVALSVVGIPFLTAMAVSAAATVAVAVLIAITLLPALVGFARNRISPAGSRGTVGAAARRAGGADGQHAPEGRATGAGLGERWGRFVTGRRVVVLLVAIPVLGALAWPANDLRLGMPDDSMAAPESTQRQAYELVAEGFGPGVNGPLLVAADVAGTDNPQRTVEELSGEISGLPGVAAVEPPVLDQEGDTALLTVIPVHGPSSVETEDLVSAIRALGDTYAESGGTALLVTGQTAMNIDISGQLGDAMVPYLLIVVGLALVLLSVVFRSLLIPVTAAAGFLFTVGATFGAVVAVFQWGWLDWLLAVDETGPIISMMPIFLVGVLFGLAMDYQLFLGTRMREEYVHGAESIAAVVGGFRLGARVVTAAAIIMVSVFAGFIFSDEDMIKSMGFALAFGVLIDAFVVRMTVIPALMSVFGRASWWMPRPLARVLPDADIEGERLTRNEPEPAPSGTPAGAREDAAPVPYR</sequence>
<dbReference type="InterPro" id="IPR004869">
    <property type="entry name" value="MMPL_dom"/>
</dbReference>
<feature type="transmembrane region" description="Helical" evidence="8">
    <location>
        <begin position="380"/>
        <end position="397"/>
    </location>
</feature>
<evidence type="ECO:0000256" key="6">
    <source>
        <dbReference type="ARBA" id="ARBA00023136"/>
    </source>
</evidence>
<evidence type="ECO:0000256" key="7">
    <source>
        <dbReference type="SAM" id="MobiDB-lite"/>
    </source>
</evidence>
<feature type="transmembrane region" description="Helical" evidence="8">
    <location>
        <begin position="600"/>
        <end position="619"/>
    </location>
</feature>
<evidence type="ECO:0000313" key="11">
    <source>
        <dbReference type="Proteomes" id="UP000582974"/>
    </source>
</evidence>
<feature type="compositionally biased region" description="Low complexity" evidence="7">
    <location>
        <begin position="337"/>
        <end position="349"/>
    </location>
</feature>
<dbReference type="EMBL" id="JACCKD010000004">
    <property type="protein sequence ID" value="MBA0126459.1"/>
    <property type="molecule type" value="Genomic_DNA"/>
</dbReference>
<evidence type="ECO:0000256" key="4">
    <source>
        <dbReference type="ARBA" id="ARBA00022692"/>
    </source>
</evidence>
<dbReference type="InterPro" id="IPR000731">
    <property type="entry name" value="SSD"/>
</dbReference>
<comment type="caution">
    <text evidence="10">The sequence shown here is derived from an EMBL/GenBank/DDBJ whole genome shotgun (WGS) entry which is preliminary data.</text>
</comment>
<evidence type="ECO:0000256" key="2">
    <source>
        <dbReference type="ARBA" id="ARBA00010157"/>
    </source>
</evidence>
<feature type="transmembrane region" description="Helical" evidence="8">
    <location>
        <begin position="647"/>
        <end position="668"/>
    </location>
</feature>
<feature type="transmembrane region" description="Helical" evidence="8">
    <location>
        <begin position="680"/>
        <end position="704"/>
    </location>
</feature>
<evidence type="ECO:0000259" key="9">
    <source>
        <dbReference type="PROSITE" id="PS50156"/>
    </source>
</evidence>
<dbReference type="AlphaFoldDB" id="A0A838AB43"/>
<keyword evidence="11" id="KW-1185">Reference proteome</keyword>
<feature type="transmembrane region" description="Helical" evidence="8">
    <location>
        <begin position="536"/>
        <end position="555"/>
    </location>
</feature>
<dbReference type="PANTHER" id="PTHR33406:SF11">
    <property type="entry name" value="MEMBRANE PROTEIN SCO6666-RELATED"/>
    <property type="match status" value="1"/>
</dbReference>
<feature type="transmembrane region" description="Helical" evidence="8">
    <location>
        <begin position="206"/>
        <end position="224"/>
    </location>
</feature>
<evidence type="ECO:0000256" key="5">
    <source>
        <dbReference type="ARBA" id="ARBA00022989"/>
    </source>
</evidence>
<feature type="transmembrane region" description="Helical" evidence="8">
    <location>
        <begin position="271"/>
        <end position="297"/>
    </location>
</feature>
<dbReference type="Proteomes" id="UP000582974">
    <property type="component" value="Unassembled WGS sequence"/>
</dbReference>
<feature type="transmembrane region" description="Helical" evidence="8">
    <location>
        <begin position="179"/>
        <end position="199"/>
    </location>
</feature>
<dbReference type="GO" id="GO:0005886">
    <property type="term" value="C:plasma membrane"/>
    <property type="evidence" value="ECO:0007669"/>
    <property type="project" value="UniProtKB-SubCell"/>
</dbReference>
<comment type="similarity">
    <text evidence="2">Belongs to the resistance-nodulation-cell division (RND) (TC 2.A.6) family. MmpL subfamily.</text>
</comment>
<comment type="subcellular location">
    <subcellularLocation>
        <location evidence="1">Cell membrane</location>
        <topology evidence="1">Multi-pass membrane protein</topology>
    </subcellularLocation>
</comment>
<keyword evidence="4 8" id="KW-0812">Transmembrane</keyword>
<keyword evidence="3" id="KW-1003">Cell membrane</keyword>
<dbReference type="InterPro" id="IPR050545">
    <property type="entry name" value="Mycobact_MmpL"/>
</dbReference>
<feature type="transmembrane region" description="Helical" evidence="8">
    <location>
        <begin position="567"/>
        <end position="588"/>
    </location>
</feature>
<gene>
    <name evidence="10" type="ORF">H0B56_12990</name>
</gene>
<keyword evidence="5 8" id="KW-1133">Transmembrane helix</keyword>
<reference evidence="10 11" key="1">
    <citation type="submission" date="2020-07" db="EMBL/GenBank/DDBJ databases">
        <title>Genome of Haloechinothrix sp.</title>
        <authorList>
            <person name="Tang S.-K."/>
            <person name="Yang L."/>
            <person name="Zhu W.-Y."/>
        </authorList>
    </citation>
    <scope>NUCLEOTIDE SEQUENCE [LARGE SCALE GENOMIC DNA]</scope>
    <source>
        <strain evidence="10 11">YIM 98757</strain>
    </source>
</reference>
<dbReference type="InterPro" id="IPR001036">
    <property type="entry name" value="Acrflvin-R"/>
</dbReference>
<keyword evidence="6 8" id="KW-0472">Membrane</keyword>
<name>A0A838AB43_9PSEU</name>
<feature type="region of interest" description="Disordered" evidence="7">
    <location>
        <begin position="337"/>
        <end position="363"/>
    </location>
</feature>
<organism evidence="10 11">
    <name type="scientific">Haloechinothrix aidingensis</name>
    <dbReference type="NCBI Taxonomy" id="2752311"/>
    <lineage>
        <taxon>Bacteria</taxon>
        <taxon>Bacillati</taxon>
        <taxon>Actinomycetota</taxon>
        <taxon>Actinomycetes</taxon>
        <taxon>Pseudonocardiales</taxon>
        <taxon>Pseudonocardiaceae</taxon>
        <taxon>Haloechinothrix</taxon>
    </lineage>
</organism>
<feature type="region of interest" description="Disordered" evidence="7">
    <location>
        <begin position="726"/>
        <end position="755"/>
    </location>
</feature>
<dbReference type="PROSITE" id="PS50156">
    <property type="entry name" value="SSD"/>
    <property type="match status" value="1"/>
</dbReference>
<evidence type="ECO:0000256" key="3">
    <source>
        <dbReference type="ARBA" id="ARBA00022475"/>
    </source>
</evidence>
<proteinExistence type="inferred from homology"/>
<feature type="transmembrane region" description="Helical" evidence="8">
    <location>
        <begin position="303"/>
        <end position="329"/>
    </location>
</feature>
<protein>
    <submittedName>
        <fullName evidence="10">MMPL family transporter</fullName>
    </submittedName>
</protein>
<dbReference type="RefSeq" id="WP_180893282.1">
    <property type="nucleotide sequence ID" value="NZ_JACCKD010000004.1"/>
</dbReference>
<dbReference type="SUPFAM" id="SSF82866">
    <property type="entry name" value="Multidrug efflux transporter AcrB transmembrane domain"/>
    <property type="match status" value="2"/>
</dbReference>
<feature type="domain" description="SSD" evidence="9">
    <location>
        <begin position="186"/>
        <end position="328"/>
    </location>
</feature>
<dbReference type="Gene3D" id="1.20.1640.10">
    <property type="entry name" value="Multidrug efflux transporter AcrB transmembrane domain"/>
    <property type="match status" value="2"/>
</dbReference>
<evidence type="ECO:0000256" key="8">
    <source>
        <dbReference type="SAM" id="Phobius"/>
    </source>
</evidence>
<dbReference type="Pfam" id="PF03176">
    <property type="entry name" value="MMPL"/>
    <property type="match status" value="2"/>
</dbReference>